<feature type="compositionally biased region" description="Low complexity" evidence="1">
    <location>
        <begin position="203"/>
        <end position="220"/>
    </location>
</feature>
<evidence type="ECO:0000256" key="1">
    <source>
        <dbReference type="SAM" id="MobiDB-lite"/>
    </source>
</evidence>
<accession>A0A5N5X704</accession>
<gene>
    <name evidence="2" type="ORF">BDV29DRAFT_154633</name>
</gene>
<organism evidence="2 3">
    <name type="scientific">Aspergillus leporis</name>
    <dbReference type="NCBI Taxonomy" id="41062"/>
    <lineage>
        <taxon>Eukaryota</taxon>
        <taxon>Fungi</taxon>
        <taxon>Dikarya</taxon>
        <taxon>Ascomycota</taxon>
        <taxon>Pezizomycotina</taxon>
        <taxon>Eurotiomycetes</taxon>
        <taxon>Eurotiomycetidae</taxon>
        <taxon>Eurotiales</taxon>
        <taxon>Aspergillaceae</taxon>
        <taxon>Aspergillus</taxon>
        <taxon>Aspergillus subgen. Circumdati</taxon>
    </lineage>
</organism>
<name>A0A5N5X704_9EURO</name>
<dbReference type="OrthoDB" id="4506787at2759"/>
<dbReference type="EMBL" id="ML732180">
    <property type="protein sequence ID" value="KAB8076459.1"/>
    <property type="molecule type" value="Genomic_DNA"/>
</dbReference>
<dbReference type="AlphaFoldDB" id="A0A5N5X704"/>
<sequence length="270" mass="29549">MNILSTLFRSCLEGRGRHKRNCTPPAVPPKDTPLYKPGPLSENHSELLKRPSIRIVEKDDDDEDYHCGGFNGDIDSLVKLSSDTVVDIVGETSNKKDDTKEIKPEHNKHSNKNNIIISTATTSKKLPEIKSRLIEDIPEETEPTSEDTTTTPSKDEKGLPAWRLSRRKSLVEIINLLQATAAAAPKLSNIRLPAIPSTKPPLRSRGSVASLASSMSSTTVTEEAPPKTKKERRMGAVVFPGVRFGTRKWGAEESATAATVATGKEKPLFC</sequence>
<evidence type="ECO:0000313" key="3">
    <source>
        <dbReference type="Proteomes" id="UP000326565"/>
    </source>
</evidence>
<dbReference type="Proteomes" id="UP000326565">
    <property type="component" value="Unassembled WGS sequence"/>
</dbReference>
<reference evidence="2 3" key="1">
    <citation type="submission" date="2019-04" db="EMBL/GenBank/DDBJ databases">
        <title>Friends and foes A comparative genomics study of 23 Aspergillus species from section Flavi.</title>
        <authorList>
            <consortium name="DOE Joint Genome Institute"/>
            <person name="Kjaerbolling I."/>
            <person name="Vesth T."/>
            <person name="Frisvad J.C."/>
            <person name="Nybo J.L."/>
            <person name="Theobald S."/>
            <person name="Kildgaard S."/>
            <person name="Isbrandt T."/>
            <person name="Kuo A."/>
            <person name="Sato A."/>
            <person name="Lyhne E.K."/>
            <person name="Kogle M.E."/>
            <person name="Wiebenga A."/>
            <person name="Kun R.S."/>
            <person name="Lubbers R.J."/>
            <person name="Makela M.R."/>
            <person name="Barry K."/>
            <person name="Chovatia M."/>
            <person name="Clum A."/>
            <person name="Daum C."/>
            <person name="Haridas S."/>
            <person name="He G."/>
            <person name="LaButti K."/>
            <person name="Lipzen A."/>
            <person name="Mondo S."/>
            <person name="Riley R."/>
            <person name="Salamov A."/>
            <person name="Simmons B.A."/>
            <person name="Magnuson J.K."/>
            <person name="Henrissat B."/>
            <person name="Mortensen U.H."/>
            <person name="Larsen T.O."/>
            <person name="Devries R.P."/>
            <person name="Grigoriev I.V."/>
            <person name="Machida M."/>
            <person name="Baker S.E."/>
            <person name="Andersen M.R."/>
        </authorList>
    </citation>
    <scope>NUCLEOTIDE SEQUENCE [LARGE SCALE GENOMIC DNA]</scope>
    <source>
        <strain evidence="2 3">CBS 151.66</strain>
    </source>
</reference>
<feature type="region of interest" description="Disordered" evidence="1">
    <location>
        <begin position="198"/>
        <end position="231"/>
    </location>
</feature>
<protein>
    <submittedName>
        <fullName evidence="2">Uncharacterized protein</fullName>
    </submittedName>
</protein>
<feature type="region of interest" description="Disordered" evidence="1">
    <location>
        <begin position="17"/>
        <end position="44"/>
    </location>
</feature>
<keyword evidence="3" id="KW-1185">Reference proteome</keyword>
<feature type="region of interest" description="Disordered" evidence="1">
    <location>
        <begin position="134"/>
        <end position="161"/>
    </location>
</feature>
<feature type="compositionally biased region" description="Acidic residues" evidence="1">
    <location>
        <begin position="136"/>
        <end position="145"/>
    </location>
</feature>
<evidence type="ECO:0000313" key="2">
    <source>
        <dbReference type="EMBL" id="KAB8076459.1"/>
    </source>
</evidence>
<proteinExistence type="predicted"/>